<evidence type="ECO:0000256" key="6">
    <source>
        <dbReference type="ARBA" id="ARBA00022485"/>
    </source>
</evidence>
<dbReference type="InterPro" id="IPR011712">
    <property type="entry name" value="Sig_transdc_His_kin_sub3_dim/P"/>
</dbReference>
<feature type="transmembrane region" description="Helical" evidence="19">
    <location>
        <begin position="12"/>
        <end position="31"/>
    </location>
</feature>
<reference evidence="21 22" key="1">
    <citation type="submission" date="2016-08" db="EMBL/GenBank/DDBJ databases">
        <title>Analysis of Carbohydrate Active Enzymes in Thermogemmatispora T81 Reveals Carbohydrate Degradation Ability.</title>
        <authorList>
            <person name="Tomazini A."/>
            <person name="Lal S."/>
            <person name="Stott M."/>
            <person name="Henrissat B."/>
            <person name="Polikarpov I."/>
            <person name="Sparling R."/>
            <person name="Levin D.B."/>
        </authorList>
    </citation>
    <scope>NUCLEOTIDE SEQUENCE [LARGE SCALE GENOMIC DNA]</scope>
    <source>
        <strain evidence="21 22">T81</strain>
    </source>
</reference>
<evidence type="ECO:0000256" key="12">
    <source>
        <dbReference type="ARBA" id="ARBA00022777"/>
    </source>
</evidence>
<dbReference type="InterPro" id="IPR003594">
    <property type="entry name" value="HATPase_dom"/>
</dbReference>
<evidence type="ECO:0000256" key="10">
    <source>
        <dbReference type="ARBA" id="ARBA00022723"/>
    </source>
</evidence>
<comment type="cofactor">
    <cofactor evidence="2">
        <name>[4Fe-4S] cluster</name>
        <dbReference type="ChEBI" id="CHEBI:49883"/>
    </cofactor>
</comment>
<dbReference type="Gene3D" id="1.20.5.1930">
    <property type="match status" value="1"/>
</dbReference>
<keyword evidence="12" id="KW-0418">Kinase</keyword>
<dbReference type="SUPFAM" id="SSF55874">
    <property type="entry name" value="ATPase domain of HSP90 chaperone/DNA topoisomerase II/histidine kinase"/>
    <property type="match status" value="1"/>
</dbReference>
<evidence type="ECO:0000256" key="11">
    <source>
        <dbReference type="ARBA" id="ARBA00022741"/>
    </source>
</evidence>
<evidence type="ECO:0000256" key="9">
    <source>
        <dbReference type="ARBA" id="ARBA00022679"/>
    </source>
</evidence>
<dbReference type="EMBL" id="MCIF01000002">
    <property type="protein sequence ID" value="RAQ95365.1"/>
    <property type="molecule type" value="Genomic_DNA"/>
</dbReference>
<dbReference type="EC" id="2.7.13.3" evidence="4"/>
<evidence type="ECO:0000256" key="13">
    <source>
        <dbReference type="ARBA" id="ARBA00022840"/>
    </source>
</evidence>
<keyword evidence="11" id="KW-0547">Nucleotide-binding</keyword>
<feature type="transmembrane region" description="Helical" evidence="19">
    <location>
        <begin position="136"/>
        <end position="157"/>
    </location>
</feature>
<keyword evidence="19" id="KW-1133">Transmembrane helix</keyword>
<evidence type="ECO:0000313" key="21">
    <source>
        <dbReference type="EMBL" id="RAQ95365.1"/>
    </source>
</evidence>
<dbReference type="InterPro" id="IPR050482">
    <property type="entry name" value="Sensor_HK_TwoCompSys"/>
</dbReference>
<comment type="caution">
    <text evidence="21">The sequence shown here is derived from an EMBL/GenBank/DDBJ whole genome shotgun (WGS) entry which is preliminary data.</text>
</comment>
<dbReference type="GO" id="GO:0016020">
    <property type="term" value="C:membrane"/>
    <property type="evidence" value="ECO:0007669"/>
    <property type="project" value="InterPro"/>
</dbReference>
<dbReference type="InterPro" id="IPR036890">
    <property type="entry name" value="HATPase_C_sf"/>
</dbReference>
<dbReference type="PROSITE" id="PS50109">
    <property type="entry name" value="HIS_KIN"/>
    <property type="match status" value="1"/>
</dbReference>
<evidence type="ECO:0000256" key="8">
    <source>
        <dbReference type="ARBA" id="ARBA00022553"/>
    </source>
</evidence>
<evidence type="ECO:0000259" key="20">
    <source>
        <dbReference type="PROSITE" id="PS50109"/>
    </source>
</evidence>
<comment type="catalytic activity">
    <reaction evidence="1">
        <text>ATP + protein L-histidine = ADP + protein N-phospho-L-histidine.</text>
        <dbReference type="EC" id="2.7.13.3"/>
    </reaction>
</comment>
<dbReference type="PRINTS" id="PR00344">
    <property type="entry name" value="BCTRLSENSOR"/>
</dbReference>
<name>A0A328VMG0_9CHLR</name>
<keyword evidence="6" id="KW-0004">4Fe-4S</keyword>
<evidence type="ECO:0000256" key="7">
    <source>
        <dbReference type="ARBA" id="ARBA00022490"/>
    </source>
</evidence>
<dbReference type="GO" id="GO:0000155">
    <property type="term" value="F:phosphorelay sensor kinase activity"/>
    <property type="evidence" value="ECO:0007669"/>
    <property type="project" value="InterPro"/>
</dbReference>
<evidence type="ECO:0000256" key="3">
    <source>
        <dbReference type="ARBA" id="ARBA00004496"/>
    </source>
</evidence>
<evidence type="ECO:0000256" key="17">
    <source>
        <dbReference type="ARBA" id="ARBA00024827"/>
    </source>
</evidence>
<keyword evidence="14" id="KW-0408">Iron</keyword>
<evidence type="ECO:0000256" key="15">
    <source>
        <dbReference type="ARBA" id="ARBA00023012"/>
    </source>
</evidence>
<feature type="transmembrane region" description="Helical" evidence="19">
    <location>
        <begin position="246"/>
        <end position="263"/>
    </location>
</feature>
<gene>
    <name evidence="21" type="ORF">A4R35_07440</name>
</gene>
<organism evidence="21 22">
    <name type="scientific">Thermogemmatispora tikiterensis</name>
    <dbReference type="NCBI Taxonomy" id="1825093"/>
    <lineage>
        <taxon>Bacteria</taxon>
        <taxon>Bacillati</taxon>
        <taxon>Chloroflexota</taxon>
        <taxon>Ktedonobacteria</taxon>
        <taxon>Thermogemmatisporales</taxon>
        <taxon>Thermogemmatisporaceae</taxon>
        <taxon>Thermogemmatispora</taxon>
    </lineage>
</organism>
<evidence type="ECO:0000313" key="22">
    <source>
        <dbReference type="Proteomes" id="UP000248706"/>
    </source>
</evidence>
<evidence type="ECO:0000256" key="18">
    <source>
        <dbReference type="ARBA" id="ARBA00030800"/>
    </source>
</evidence>
<dbReference type="Pfam" id="PF07730">
    <property type="entry name" value="HisKA_3"/>
    <property type="match status" value="1"/>
</dbReference>
<evidence type="ECO:0000256" key="16">
    <source>
        <dbReference type="ARBA" id="ARBA00023014"/>
    </source>
</evidence>
<dbReference type="PANTHER" id="PTHR24421">
    <property type="entry name" value="NITRATE/NITRITE SENSOR PROTEIN NARX-RELATED"/>
    <property type="match status" value="1"/>
</dbReference>
<evidence type="ECO:0000256" key="1">
    <source>
        <dbReference type="ARBA" id="ARBA00000085"/>
    </source>
</evidence>
<keyword evidence="15" id="KW-0902">Two-component regulatory system</keyword>
<dbReference type="GO" id="GO:0046983">
    <property type="term" value="F:protein dimerization activity"/>
    <property type="evidence" value="ECO:0007669"/>
    <property type="project" value="InterPro"/>
</dbReference>
<feature type="transmembrane region" description="Helical" evidence="19">
    <location>
        <begin position="43"/>
        <end position="67"/>
    </location>
</feature>
<keyword evidence="16" id="KW-0411">Iron-sulfur</keyword>
<sequence length="520" mass="57225">MLKQAQFSPLRLLVIALSLAIALPLLLWSIHNYRPAPNFYGPRAIYSLVALTSLLALLGRFSLLRLLRSELADPKNTQQQVLDTWRPLFLFDITAPFYLAASVLISVPAAVLTAIITQAVLQSYTLARGFISWSEACYRLASTGLIVFLAGSVYVWVAGNTHLPLQHSGRLAETNELLGSVLAAVVMMILIALIALPVMFRWSGRPTGAAWRAYLTSPFLRFQALVLSVGPLLPVVDIFDDAAAELAWLFFLVPLFAIYYLALVSTRLSIQTNELQRTLEDLRSARRRQDELRDYASLITRVQEEERRRLARELHDDTAQALIALSLGLDGLGRAMRQLQLPEKDLEWHASLQNLADRTLEGVRRACRDLRPSVLDDLGLHAALEWLSDSSAERGVPCTFSCSGEPRPTSPEAEIAVFRIVQEALSNVWRHSQASQAWLHVAYLPACLTVTVSDNGRGFAPEQVGTGREHGSQGGLGLLGMRERAALVGATLSIESAPGQGCTVRLALPLLPDQPGTDQQ</sequence>
<dbReference type="PANTHER" id="PTHR24421:SF10">
    <property type="entry name" value="NITRATE_NITRITE SENSOR PROTEIN NARQ"/>
    <property type="match status" value="1"/>
</dbReference>
<dbReference type="RefSeq" id="WP_189361485.1">
    <property type="nucleotide sequence ID" value="NZ_MCIF01000002.1"/>
</dbReference>
<comment type="function">
    <text evidence="17">Member of the two-component regulatory system NreB/NreC involved in the control of dissimilatory nitrate/nitrite reduction in response to oxygen. NreB functions as a direct oxygen sensor histidine kinase which is autophosphorylated, in the absence of oxygen, probably at the conserved histidine residue, and transfers its phosphate group probably to a conserved aspartate residue of NreC. NreB/NreC activates the expression of the nitrate (narGHJI) and nitrite (nir) reductase operons, as well as the putative nitrate transporter gene narT.</text>
</comment>
<keyword evidence="8" id="KW-0597">Phosphoprotein</keyword>
<dbReference type="Gene3D" id="3.30.565.10">
    <property type="entry name" value="Histidine kinase-like ATPase, C-terminal domain"/>
    <property type="match status" value="1"/>
</dbReference>
<dbReference type="GO" id="GO:0051539">
    <property type="term" value="F:4 iron, 4 sulfur cluster binding"/>
    <property type="evidence" value="ECO:0007669"/>
    <property type="project" value="UniProtKB-KW"/>
</dbReference>
<keyword evidence="13" id="KW-0067">ATP-binding</keyword>
<keyword evidence="19" id="KW-0812">Transmembrane</keyword>
<dbReference type="Proteomes" id="UP000248706">
    <property type="component" value="Unassembled WGS sequence"/>
</dbReference>
<comment type="subcellular location">
    <subcellularLocation>
        <location evidence="3">Cytoplasm</location>
    </subcellularLocation>
</comment>
<evidence type="ECO:0000256" key="5">
    <source>
        <dbReference type="ARBA" id="ARBA00017322"/>
    </source>
</evidence>
<keyword evidence="22" id="KW-1185">Reference proteome</keyword>
<protein>
    <recommendedName>
        <fullName evidence="5">Oxygen sensor histidine kinase NreB</fullName>
        <ecNumber evidence="4">2.7.13.3</ecNumber>
    </recommendedName>
    <alternativeName>
        <fullName evidence="18">Nitrogen regulation protein B</fullName>
    </alternativeName>
</protein>
<feature type="transmembrane region" description="Helical" evidence="19">
    <location>
        <begin position="220"/>
        <end position="239"/>
    </location>
</feature>
<evidence type="ECO:0000256" key="19">
    <source>
        <dbReference type="SAM" id="Phobius"/>
    </source>
</evidence>
<keyword evidence="7" id="KW-0963">Cytoplasm</keyword>
<feature type="domain" description="Histidine kinase" evidence="20">
    <location>
        <begin position="419"/>
        <end position="512"/>
    </location>
</feature>
<evidence type="ECO:0000256" key="4">
    <source>
        <dbReference type="ARBA" id="ARBA00012438"/>
    </source>
</evidence>
<dbReference type="GO" id="GO:0005524">
    <property type="term" value="F:ATP binding"/>
    <property type="evidence" value="ECO:0007669"/>
    <property type="project" value="UniProtKB-KW"/>
</dbReference>
<dbReference type="SMART" id="SM00387">
    <property type="entry name" value="HATPase_c"/>
    <property type="match status" value="1"/>
</dbReference>
<dbReference type="GO" id="GO:0046872">
    <property type="term" value="F:metal ion binding"/>
    <property type="evidence" value="ECO:0007669"/>
    <property type="project" value="UniProtKB-KW"/>
</dbReference>
<evidence type="ECO:0000256" key="2">
    <source>
        <dbReference type="ARBA" id="ARBA00001966"/>
    </source>
</evidence>
<feature type="transmembrane region" description="Helical" evidence="19">
    <location>
        <begin position="88"/>
        <end position="116"/>
    </location>
</feature>
<proteinExistence type="predicted"/>
<keyword evidence="19" id="KW-0472">Membrane</keyword>
<dbReference type="InterPro" id="IPR004358">
    <property type="entry name" value="Sig_transdc_His_kin-like_C"/>
</dbReference>
<evidence type="ECO:0000256" key="14">
    <source>
        <dbReference type="ARBA" id="ARBA00023004"/>
    </source>
</evidence>
<keyword evidence="9" id="KW-0808">Transferase</keyword>
<keyword evidence="10" id="KW-0479">Metal-binding</keyword>
<accession>A0A328VMG0</accession>
<feature type="transmembrane region" description="Helical" evidence="19">
    <location>
        <begin position="177"/>
        <end position="200"/>
    </location>
</feature>
<dbReference type="AlphaFoldDB" id="A0A328VMG0"/>
<dbReference type="Pfam" id="PF02518">
    <property type="entry name" value="HATPase_c"/>
    <property type="match status" value="1"/>
</dbReference>
<dbReference type="InterPro" id="IPR005467">
    <property type="entry name" value="His_kinase_dom"/>
</dbReference>
<dbReference type="CDD" id="cd16917">
    <property type="entry name" value="HATPase_UhpB-NarQ-NarX-like"/>
    <property type="match status" value="1"/>
</dbReference>
<dbReference type="GO" id="GO:0005737">
    <property type="term" value="C:cytoplasm"/>
    <property type="evidence" value="ECO:0007669"/>
    <property type="project" value="UniProtKB-SubCell"/>
</dbReference>